<dbReference type="Proteomes" id="UP001153678">
    <property type="component" value="Unassembled WGS sequence"/>
</dbReference>
<evidence type="ECO:0000313" key="1">
    <source>
        <dbReference type="EMBL" id="CAI2200929.1"/>
    </source>
</evidence>
<dbReference type="AlphaFoldDB" id="A0A9W4TD92"/>
<feature type="non-terminal residue" evidence="1">
    <location>
        <position position="1"/>
    </location>
</feature>
<comment type="caution">
    <text evidence="1">The sequence shown here is derived from an EMBL/GenBank/DDBJ whole genome shotgun (WGS) entry which is preliminary data.</text>
</comment>
<dbReference type="EMBL" id="CAMKVN010025924">
    <property type="protein sequence ID" value="CAI2200929.1"/>
    <property type="molecule type" value="Genomic_DNA"/>
</dbReference>
<reference evidence="1" key="1">
    <citation type="submission" date="2022-08" db="EMBL/GenBank/DDBJ databases">
        <authorList>
            <person name="Kallberg Y."/>
            <person name="Tangrot J."/>
            <person name="Rosling A."/>
        </authorList>
    </citation>
    <scope>NUCLEOTIDE SEQUENCE</scope>
    <source>
        <strain evidence="1">Wild A</strain>
    </source>
</reference>
<protein>
    <submittedName>
        <fullName evidence="1">6335_t:CDS:1</fullName>
    </submittedName>
</protein>
<name>A0A9W4TD92_9GLOM</name>
<organism evidence="1 2">
    <name type="scientific">Funneliformis geosporum</name>
    <dbReference type="NCBI Taxonomy" id="1117311"/>
    <lineage>
        <taxon>Eukaryota</taxon>
        <taxon>Fungi</taxon>
        <taxon>Fungi incertae sedis</taxon>
        <taxon>Mucoromycota</taxon>
        <taxon>Glomeromycotina</taxon>
        <taxon>Glomeromycetes</taxon>
        <taxon>Glomerales</taxon>
        <taxon>Glomeraceae</taxon>
        <taxon>Funneliformis</taxon>
    </lineage>
</organism>
<sequence>EIEILGRKNQPCQAKITGTVEQRKIAVRLLQDTLARSNSFSPPVGFTLLNVSDEYESRYIGTDFKAISFEKVPIDHQTNDSIPYKNYTLVINDLPTCPSTSTTPTFSSNKRETHLNCKNCNSSEFSINNLSGKIYKFTTIQLLEYCLSKVLNATACEPQVSDEEFRLKVCFGKVFFNKLDKTALSLC</sequence>
<evidence type="ECO:0000313" key="2">
    <source>
        <dbReference type="Proteomes" id="UP001153678"/>
    </source>
</evidence>
<accession>A0A9W4TD92</accession>
<keyword evidence="2" id="KW-1185">Reference proteome</keyword>
<gene>
    <name evidence="1" type="ORF">FWILDA_LOCUS19812</name>
</gene>
<feature type="non-terminal residue" evidence="1">
    <location>
        <position position="187"/>
    </location>
</feature>
<proteinExistence type="predicted"/>
<dbReference type="OrthoDB" id="442947at2759"/>